<protein>
    <recommendedName>
        <fullName evidence="4">Lipoprotein</fullName>
    </recommendedName>
</protein>
<organism evidence="2 3">
    <name type="scientific">Fuscovulum ytuae</name>
    <dbReference type="NCBI Taxonomy" id="3042299"/>
    <lineage>
        <taxon>Bacteria</taxon>
        <taxon>Pseudomonadati</taxon>
        <taxon>Pseudomonadota</taxon>
        <taxon>Alphaproteobacteria</taxon>
        <taxon>Rhodobacterales</taxon>
        <taxon>Paracoccaceae</taxon>
        <taxon>Fuscovulum</taxon>
    </lineage>
</organism>
<evidence type="ECO:0008006" key="4">
    <source>
        <dbReference type="Google" id="ProtNLM"/>
    </source>
</evidence>
<name>A0ABY8QAW5_9RHOB</name>
<dbReference type="RefSeq" id="WP_281468649.1">
    <property type="nucleotide sequence ID" value="NZ_CP124535.1"/>
</dbReference>
<keyword evidence="1" id="KW-0732">Signal</keyword>
<feature type="signal peptide" evidence="1">
    <location>
        <begin position="1"/>
        <end position="19"/>
    </location>
</feature>
<proteinExistence type="predicted"/>
<dbReference type="Proteomes" id="UP001230978">
    <property type="component" value="Chromosome"/>
</dbReference>
<dbReference type="EMBL" id="CP124535">
    <property type="protein sequence ID" value="WGV17397.1"/>
    <property type="molecule type" value="Genomic_DNA"/>
</dbReference>
<reference evidence="2 3" key="1">
    <citation type="submission" date="2023-04" db="EMBL/GenBank/DDBJ databases">
        <title>YMD61, complete Genome.</title>
        <authorList>
            <person name="Zhang J."/>
        </authorList>
    </citation>
    <scope>NUCLEOTIDE SEQUENCE [LARGE SCALE GENOMIC DNA]</scope>
    <source>
        <strain evidence="2 3">YMD61</strain>
    </source>
</reference>
<accession>A0ABY8QAW5</accession>
<feature type="chain" id="PRO_5046133933" description="Lipoprotein" evidence="1">
    <location>
        <begin position="20"/>
        <end position="137"/>
    </location>
</feature>
<dbReference type="PROSITE" id="PS51257">
    <property type="entry name" value="PROKAR_LIPOPROTEIN"/>
    <property type="match status" value="1"/>
</dbReference>
<sequence>MARSFGSMARAGVAAAALAACAPATGPEVAGRADFDPGYRGIETILLDGDLVNFRVAMTGARDKADVEAYARCAAAQYALIRGAGFARHVRTTVAQTGSIWRGDAVYTISAALPEGFRTIDAEVTVRDCGALGIPTV</sequence>
<evidence type="ECO:0000313" key="3">
    <source>
        <dbReference type="Proteomes" id="UP001230978"/>
    </source>
</evidence>
<gene>
    <name evidence="2" type="ORF">QF092_06290</name>
</gene>
<evidence type="ECO:0000313" key="2">
    <source>
        <dbReference type="EMBL" id="WGV17397.1"/>
    </source>
</evidence>
<keyword evidence="3" id="KW-1185">Reference proteome</keyword>
<evidence type="ECO:0000256" key="1">
    <source>
        <dbReference type="SAM" id="SignalP"/>
    </source>
</evidence>